<sequence>MASQVFTDAKVFTGRGEDDFVTAFRVTDGVVDWLGDASEVDTADAHRLGGRTVVPGLLDMHVHPALMTTTIDAVDCLPPAVTSLPQLIEALRTHAAVGAGPDAWIVGNGYDETKYPEGRAPTARDLDEVSTTQPVIVWRCDRHSAACNSRALEIAGLTADTPDPAGGRFERDADGRPDGVLTEISATQAVASHIPDAAPEERVAQLRQVGERLLSRGIVGVCDLLATRIPEPLDAYRAAEDGAPMPRASLFYGWDPADPPADLTDDDRTGRSRAAGLKVIMDGAYSNRTAWVCHPYPGSDDDHGLRTLSDEDALSAGAWARRNGVQLAVHAMGDRAIRQVIELFADQEPWLHGTPSIRIEHATLLSAETIERLRTARMAFGIATHTVFLYAEYDGYERNLRPELRDQAYPIRSLYEELPALALSSDCPATAWGEADNVFVSVEAAVRRRAYNGADIGQGAAVSVAQAMLLYTDRAAALTDVGRLGRIDVGCEGSFAVLDQDVFTVPSERIGETGVLETWIAGERVWTRRAPASP</sequence>
<evidence type="ECO:0000313" key="2">
    <source>
        <dbReference type="EMBL" id="GAA3666308.1"/>
    </source>
</evidence>
<evidence type="ECO:0000313" key="3">
    <source>
        <dbReference type="Proteomes" id="UP001410795"/>
    </source>
</evidence>
<dbReference type="Pfam" id="PF07969">
    <property type="entry name" value="Amidohydro_3"/>
    <property type="match status" value="1"/>
</dbReference>
<dbReference type="PANTHER" id="PTHR22642:SF2">
    <property type="entry name" value="PROTEIN LONG AFTER FAR-RED 3"/>
    <property type="match status" value="1"/>
</dbReference>
<dbReference type="EMBL" id="BAAAYV010000021">
    <property type="protein sequence ID" value="GAA3666308.1"/>
    <property type="molecule type" value="Genomic_DNA"/>
</dbReference>
<dbReference type="RefSeq" id="WP_221860489.1">
    <property type="nucleotide sequence ID" value="NZ_BAAAYV010000021.1"/>
</dbReference>
<dbReference type="Gene3D" id="2.30.40.10">
    <property type="entry name" value="Urease, subunit C, domain 1"/>
    <property type="match status" value="1"/>
</dbReference>
<dbReference type="SUPFAM" id="SSF51338">
    <property type="entry name" value="Composite domain of metallo-dependent hydrolases"/>
    <property type="match status" value="1"/>
</dbReference>
<dbReference type="InterPro" id="IPR011059">
    <property type="entry name" value="Metal-dep_hydrolase_composite"/>
</dbReference>
<feature type="domain" description="Amidohydrolase 3" evidence="1">
    <location>
        <begin position="48"/>
        <end position="525"/>
    </location>
</feature>
<dbReference type="SUPFAM" id="SSF51556">
    <property type="entry name" value="Metallo-dependent hydrolases"/>
    <property type="match status" value="1"/>
</dbReference>
<dbReference type="Gene3D" id="3.10.310.70">
    <property type="match status" value="1"/>
</dbReference>
<dbReference type="PANTHER" id="PTHR22642">
    <property type="entry name" value="IMIDAZOLONEPROPIONASE"/>
    <property type="match status" value="1"/>
</dbReference>
<reference evidence="3" key="1">
    <citation type="journal article" date="2019" name="Int. J. Syst. Evol. Microbiol.">
        <title>The Global Catalogue of Microorganisms (GCM) 10K type strain sequencing project: providing services to taxonomists for standard genome sequencing and annotation.</title>
        <authorList>
            <consortium name="The Broad Institute Genomics Platform"/>
            <consortium name="The Broad Institute Genome Sequencing Center for Infectious Disease"/>
            <person name="Wu L."/>
            <person name="Ma J."/>
        </authorList>
    </citation>
    <scope>NUCLEOTIDE SEQUENCE [LARGE SCALE GENOMIC DNA]</scope>
    <source>
        <strain evidence="3">JCM 16546</strain>
    </source>
</reference>
<comment type="caution">
    <text evidence="2">The sequence shown here is derived from an EMBL/GenBank/DDBJ whole genome shotgun (WGS) entry which is preliminary data.</text>
</comment>
<dbReference type="Gene3D" id="3.20.20.140">
    <property type="entry name" value="Metal-dependent hydrolases"/>
    <property type="match status" value="1"/>
</dbReference>
<accession>A0ABP7BRT7</accession>
<evidence type="ECO:0000259" key="1">
    <source>
        <dbReference type="Pfam" id="PF07969"/>
    </source>
</evidence>
<dbReference type="Proteomes" id="UP001410795">
    <property type="component" value="Unassembled WGS sequence"/>
</dbReference>
<organism evidence="2 3">
    <name type="scientific">Microbacterium marinilacus</name>
    <dbReference type="NCBI Taxonomy" id="415209"/>
    <lineage>
        <taxon>Bacteria</taxon>
        <taxon>Bacillati</taxon>
        <taxon>Actinomycetota</taxon>
        <taxon>Actinomycetes</taxon>
        <taxon>Micrococcales</taxon>
        <taxon>Microbacteriaceae</taxon>
        <taxon>Microbacterium</taxon>
    </lineage>
</organism>
<proteinExistence type="predicted"/>
<gene>
    <name evidence="2" type="ORF">GCM10022202_30560</name>
</gene>
<keyword evidence="3" id="KW-1185">Reference proteome</keyword>
<dbReference type="InterPro" id="IPR013108">
    <property type="entry name" value="Amidohydro_3"/>
</dbReference>
<dbReference type="InterPro" id="IPR032466">
    <property type="entry name" value="Metal_Hydrolase"/>
</dbReference>
<protein>
    <submittedName>
        <fullName evidence="2">Amidohydrolase</fullName>
    </submittedName>
</protein>
<name>A0ABP7BRT7_9MICO</name>